<evidence type="ECO:0000256" key="14">
    <source>
        <dbReference type="SAM" id="Phobius"/>
    </source>
</evidence>
<sequence>MSQGYQKKKKKKKKNGYWPAHLISFAPNIILCVISPLLNQLHTFLRGAQQREEDLKKKKKKKKRPLYKVVKRDAVRRREERRGEKKRRKGPVKGKMQEKMNVFKPTASYAMVKTPPLVICGPSGVGKGTLIKKLLGEYPNLFRFSVSCTTRRRREKEKDGVDYYFLEKEEFQKRLDDNSFLEFDQYANNFYGTLKSEYDKAEKEKKICLFEMNINGVKQLKKCNYVEKAIYIFVKPPSTDILLHRLKNRNTENDEQIQKRMFELKREMQEASEIGFNLFLINDDLTKTYEELKTYLLTYYEQLPRSDMSN</sequence>
<dbReference type="InterPro" id="IPR008145">
    <property type="entry name" value="GK/Ca_channel_bsu"/>
</dbReference>
<accession>A0A1A8YRH3</accession>
<name>A0A1A8YRH3_PLAOA</name>
<dbReference type="Pfam" id="PF00625">
    <property type="entry name" value="Guanylate_kin"/>
    <property type="match status" value="1"/>
</dbReference>
<dbReference type="CDD" id="cd00071">
    <property type="entry name" value="GMPK"/>
    <property type="match status" value="1"/>
</dbReference>
<proteinExistence type="inferred from homology"/>
<evidence type="ECO:0000256" key="13">
    <source>
        <dbReference type="SAM" id="MobiDB-lite"/>
    </source>
</evidence>
<evidence type="ECO:0000256" key="10">
    <source>
        <dbReference type="ARBA" id="ARBA00022840"/>
    </source>
</evidence>
<evidence type="ECO:0000256" key="7">
    <source>
        <dbReference type="ARBA" id="ARBA00022679"/>
    </source>
</evidence>
<dbReference type="PANTHER" id="PTHR23117:SF13">
    <property type="entry name" value="GUANYLATE KINASE"/>
    <property type="match status" value="1"/>
</dbReference>
<dbReference type="GO" id="GO:0004385">
    <property type="term" value="F:GMP kinase activity"/>
    <property type="evidence" value="ECO:0007669"/>
    <property type="project" value="UniProtKB-EC"/>
</dbReference>
<dbReference type="PANTHER" id="PTHR23117">
    <property type="entry name" value="GUANYLATE KINASE-RELATED"/>
    <property type="match status" value="1"/>
</dbReference>
<dbReference type="SUPFAM" id="SSF52540">
    <property type="entry name" value="P-loop containing nucleoside triphosphate hydrolases"/>
    <property type="match status" value="1"/>
</dbReference>
<dbReference type="Proteomes" id="UP000078550">
    <property type="component" value="Unassembled WGS sequence"/>
</dbReference>
<evidence type="ECO:0000256" key="6">
    <source>
        <dbReference type="ARBA" id="ARBA00022490"/>
    </source>
</evidence>
<keyword evidence="14" id="KW-0812">Transmembrane</keyword>
<evidence type="ECO:0000313" key="16">
    <source>
        <dbReference type="EMBL" id="SBT34159.1"/>
    </source>
</evidence>
<evidence type="ECO:0000256" key="12">
    <source>
        <dbReference type="ARBA" id="ARBA00048594"/>
    </source>
</evidence>
<protein>
    <recommendedName>
        <fullName evidence="5">Guanylate kinase</fullName>
        <ecNumber evidence="4">2.7.4.8</ecNumber>
    </recommendedName>
    <alternativeName>
        <fullName evidence="11">GMP kinase</fullName>
    </alternativeName>
</protein>
<evidence type="ECO:0000256" key="1">
    <source>
        <dbReference type="ARBA" id="ARBA00003531"/>
    </source>
</evidence>
<evidence type="ECO:0000256" key="8">
    <source>
        <dbReference type="ARBA" id="ARBA00022741"/>
    </source>
</evidence>
<comment type="similarity">
    <text evidence="3">Belongs to the guanylate kinase family.</text>
</comment>
<evidence type="ECO:0000259" key="15">
    <source>
        <dbReference type="PROSITE" id="PS50052"/>
    </source>
</evidence>
<dbReference type="EC" id="2.7.4.8" evidence="4"/>
<evidence type="ECO:0000256" key="2">
    <source>
        <dbReference type="ARBA" id="ARBA00004496"/>
    </source>
</evidence>
<gene>
    <name evidence="16" type="ORF">POVWA2_018570</name>
</gene>
<comment type="catalytic activity">
    <reaction evidence="12">
        <text>GMP + ATP = GDP + ADP</text>
        <dbReference type="Rhea" id="RHEA:20780"/>
        <dbReference type="ChEBI" id="CHEBI:30616"/>
        <dbReference type="ChEBI" id="CHEBI:58115"/>
        <dbReference type="ChEBI" id="CHEBI:58189"/>
        <dbReference type="ChEBI" id="CHEBI:456216"/>
        <dbReference type="EC" id="2.7.4.8"/>
    </reaction>
</comment>
<keyword evidence="10" id="KW-0067">ATP-binding</keyword>
<keyword evidence="14" id="KW-0472">Membrane</keyword>
<keyword evidence="8" id="KW-0547">Nucleotide-binding</keyword>
<dbReference type="Gene3D" id="3.30.63.10">
    <property type="entry name" value="Guanylate Kinase phosphate binding domain"/>
    <property type="match status" value="1"/>
</dbReference>
<keyword evidence="7" id="KW-0808">Transferase</keyword>
<evidence type="ECO:0000256" key="9">
    <source>
        <dbReference type="ARBA" id="ARBA00022777"/>
    </source>
</evidence>
<dbReference type="InterPro" id="IPR020590">
    <property type="entry name" value="Guanylate_kinase_CS"/>
</dbReference>
<feature type="region of interest" description="Disordered" evidence="13">
    <location>
        <begin position="53"/>
        <end position="95"/>
    </location>
</feature>
<dbReference type="EMBL" id="FLRE01000070">
    <property type="protein sequence ID" value="SBT34159.1"/>
    <property type="molecule type" value="Genomic_DNA"/>
</dbReference>
<feature type="transmembrane region" description="Helical" evidence="14">
    <location>
        <begin position="20"/>
        <end position="38"/>
    </location>
</feature>
<evidence type="ECO:0000313" key="17">
    <source>
        <dbReference type="Proteomes" id="UP000078550"/>
    </source>
</evidence>
<dbReference type="PROSITE" id="PS00856">
    <property type="entry name" value="GUANYLATE_KINASE_1"/>
    <property type="match status" value="1"/>
</dbReference>
<dbReference type="InterPro" id="IPR008144">
    <property type="entry name" value="Guanylate_kin-like_dom"/>
</dbReference>
<dbReference type="InterPro" id="IPR027417">
    <property type="entry name" value="P-loop_NTPase"/>
</dbReference>
<reference evidence="17" key="1">
    <citation type="submission" date="2016-05" db="EMBL/GenBank/DDBJ databases">
        <authorList>
            <person name="Naeem Raeece"/>
        </authorList>
    </citation>
    <scope>NUCLEOTIDE SEQUENCE [LARGE SCALE GENOMIC DNA]</scope>
</reference>
<feature type="compositionally biased region" description="Basic and acidic residues" evidence="13">
    <location>
        <begin position="70"/>
        <end position="83"/>
    </location>
</feature>
<dbReference type="FunFam" id="3.30.63.10:FF:000005">
    <property type="entry name" value="Guanylate kinase"/>
    <property type="match status" value="1"/>
</dbReference>
<dbReference type="InterPro" id="IPR017665">
    <property type="entry name" value="Guanylate_kinase"/>
</dbReference>
<dbReference type="GO" id="GO:0005829">
    <property type="term" value="C:cytosol"/>
    <property type="evidence" value="ECO:0007669"/>
    <property type="project" value="TreeGrafter"/>
</dbReference>
<evidence type="ECO:0000256" key="3">
    <source>
        <dbReference type="ARBA" id="ARBA00005790"/>
    </source>
</evidence>
<keyword evidence="14" id="KW-1133">Transmembrane helix</keyword>
<evidence type="ECO:0000256" key="5">
    <source>
        <dbReference type="ARBA" id="ARBA00016296"/>
    </source>
</evidence>
<keyword evidence="9 16" id="KW-0418">Kinase</keyword>
<evidence type="ECO:0000256" key="4">
    <source>
        <dbReference type="ARBA" id="ARBA00012961"/>
    </source>
</evidence>
<dbReference type="SMART" id="SM00072">
    <property type="entry name" value="GuKc"/>
    <property type="match status" value="1"/>
</dbReference>
<dbReference type="AlphaFoldDB" id="A0A1A8YRH3"/>
<dbReference type="Gene3D" id="3.40.50.300">
    <property type="entry name" value="P-loop containing nucleotide triphosphate hydrolases"/>
    <property type="match status" value="1"/>
</dbReference>
<dbReference type="PROSITE" id="PS50052">
    <property type="entry name" value="GUANYLATE_KINASE_2"/>
    <property type="match status" value="1"/>
</dbReference>
<evidence type="ECO:0000256" key="11">
    <source>
        <dbReference type="ARBA" id="ARBA00030128"/>
    </source>
</evidence>
<organism evidence="16 17">
    <name type="scientific">Plasmodium ovale wallikeri</name>
    <dbReference type="NCBI Taxonomy" id="864142"/>
    <lineage>
        <taxon>Eukaryota</taxon>
        <taxon>Sar</taxon>
        <taxon>Alveolata</taxon>
        <taxon>Apicomplexa</taxon>
        <taxon>Aconoidasida</taxon>
        <taxon>Haemosporida</taxon>
        <taxon>Plasmodiidae</taxon>
        <taxon>Plasmodium</taxon>
        <taxon>Plasmodium (Plasmodium)</taxon>
    </lineage>
</organism>
<feature type="domain" description="Guanylate kinase-like" evidence="15">
    <location>
        <begin position="114"/>
        <end position="297"/>
    </location>
</feature>
<feature type="compositionally biased region" description="Basic residues" evidence="13">
    <location>
        <begin position="57"/>
        <end position="66"/>
    </location>
</feature>
<dbReference type="NCBIfam" id="TIGR03263">
    <property type="entry name" value="guanyl_kin"/>
    <property type="match status" value="1"/>
</dbReference>
<dbReference type="GO" id="GO:0005524">
    <property type="term" value="F:ATP binding"/>
    <property type="evidence" value="ECO:0007669"/>
    <property type="project" value="UniProtKB-KW"/>
</dbReference>
<keyword evidence="6" id="KW-0963">Cytoplasm</keyword>
<comment type="subcellular location">
    <subcellularLocation>
        <location evidence="2">Cytoplasm</location>
    </subcellularLocation>
</comment>
<comment type="function">
    <text evidence="1">Essential for recycling GMP and indirectly, cGMP.</text>
</comment>